<dbReference type="GeneID" id="89977379"/>
<dbReference type="PRINTS" id="PR00081">
    <property type="entry name" value="GDHRDH"/>
</dbReference>
<dbReference type="AlphaFoldDB" id="A0AAV9MV59"/>
<reference evidence="3 4" key="1">
    <citation type="submission" date="2023-08" db="EMBL/GenBank/DDBJ databases">
        <title>Black Yeasts Isolated from many extreme environments.</title>
        <authorList>
            <person name="Coleine C."/>
            <person name="Stajich J.E."/>
            <person name="Selbmann L."/>
        </authorList>
    </citation>
    <scope>NUCLEOTIDE SEQUENCE [LARGE SCALE GENOMIC DNA]</scope>
    <source>
        <strain evidence="3 4">CCFEE 5792</strain>
    </source>
</reference>
<protein>
    <submittedName>
        <fullName evidence="3">Uncharacterized protein</fullName>
    </submittedName>
</protein>
<dbReference type="InterPro" id="IPR002347">
    <property type="entry name" value="SDR_fam"/>
</dbReference>
<comment type="similarity">
    <text evidence="1">Belongs to the short-chain dehydrogenases/reductases (SDR) family.</text>
</comment>
<accession>A0AAV9MV59</accession>
<dbReference type="Proteomes" id="UP001358417">
    <property type="component" value="Unassembled WGS sequence"/>
</dbReference>
<keyword evidence="2" id="KW-0560">Oxidoreductase</keyword>
<proteinExistence type="inferred from homology"/>
<dbReference type="RefSeq" id="XP_064700985.1">
    <property type="nucleotide sequence ID" value="XM_064852760.1"/>
</dbReference>
<comment type="caution">
    <text evidence="3">The sequence shown here is derived from an EMBL/GenBank/DDBJ whole genome shotgun (WGS) entry which is preliminary data.</text>
</comment>
<name>A0AAV9MV59_9EURO</name>
<organism evidence="3 4">
    <name type="scientific">Exophiala bonariae</name>
    <dbReference type="NCBI Taxonomy" id="1690606"/>
    <lineage>
        <taxon>Eukaryota</taxon>
        <taxon>Fungi</taxon>
        <taxon>Dikarya</taxon>
        <taxon>Ascomycota</taxon>
        <taxon>Pezizomycotina</taxon>
        <taxon>Eurotiomycetes</taxon>
        <taxon>Chaetothyriomycetidae</taxon>
        <taxon>Chaetothyriales</taxon>
        <taxon>Herpotrichiellaceae</taxon>
        <taxon>Exophiala</taxon>
    </lineage>
</organism>
<evidence type="ECO:0000256" key="2">
    <source>
        <dbReference type="ARBA" id="ARBA00023002"/>
    </source>
</evidence>
<dbReference type="Pfam" id="PF00106">
    <property type="entry name" value="adh_short"/>
    <property type="match status" value="1"/>
</dbReference>
<evidence type="ECO:0000313" key="4">
    <source>
        <dbReference type="Proteomes" id="UP001358417"/>
    </source>
</evidence>
<evidence type="ECO:0000313" key="3">
    <source>
        <dbReference type="EMBL" id="KAK5045356.1"/>
    </source>
</evidence>
<dbReference type="PANTHER" id="PTHR44169:SF6">
    <property type="entry name" value="NADPH-DEPENDENT 1-ACYLDIHYDROXYACETONE PHOSPHATE REDUCTASE"/>
    <property type="match status" value="1"/>
</dbReference>
<dbReference type="GO" id="GO:0016491">
    <property type="term" value="F:oxidoreductase activity"/>
    <property type="evidence" value="ECO:0007669"/>
    <property type="project" value="UniProtKB-KW"/>
</dbReference>
<keyword evidence="4" id="KW-1185">Reference proteome</keyword>
<dbReference type="EMBL" id="JAVRRD010000037">
    <property type="protein sequence ID" value="KAK5045356.1"/>
    <property type="molecule type" value="Genomic_DNA"/>
</dbReference>
<evidence type="ECO:0000256" key="1">
    <source>
        <dbReference type="ARBA" id="ARBA00006484"/>
    </source>
</evidence>
<dbReference type="PANTHER" id="PTHR44169">
    <property type="entry name" value="NADPH-DEPENDENT 1-ACYLDIHYDROXYACETONE PHOSPHATE REDUCTASE"/>
    <property type="match status" value="1"/>
</dbReference>
<sequence length="150" mass="16141">MSSTVVLISGANRGIGKALLERYLVRPNYIVVAANRNPEHISSKDLTKLPKHSDSQLIVVKVDGTSEHDSANAVKELEKEGIKYIDLVIANAGVASSFGKVSEISIIDVKATFEPNVYGVVRLYQAVLPLLLRSKAPRWATVGSVAGSIE</sequence>
<dbReference type="InterPro" id="IPR036291">
    <property type="entry name" value="NAD(P)-bd_dom_sf"/>
</dbReference>
<dbReference type="Gene3D" id="3.40.50.720">
    <property type="entry name" value="NAD(P)-binding Rossmann-like Domain"/>
    <property type="match status" value="1"/>
</dbReference>
<gene>
    <name evidence="3" type="ORF">LTR84_009219</name>
</gene>
<dbReference type="SUPFAM" id="SSF51735">
    <property type="entry name" value="NAD(P)-binding Rossmann-fold domains"/>
    <property type="match status" value="1"/>
</dbReference>